<protein>
    <recommendedName>
        <fullName evidence="5">Aminopeptidase N</fullName>
        <ecNumber evidence="4">3.4.11.2</ecNumber>
    </recommendedName>
</protein>
<dbReference type="PANTHER" id="PTHR11533:SF174">
    <property type="entry name" value="PUROMYCIN-SENSITIVE AMINOPEPTIDASE-RELATED"/>
    <property type="match status" value="1"/>
</dbReference>
<evidence type="ECO:0000256" key="2">
    <source>
        <dbReference type="ARBA" id="ARBA00001947"/>
    </source>
</evidence>
<keyword evidence="6" id="KW-0031">Aminopeptidase</keyword>
<dbReference type="AlphaFoldDB" id="X5DEJ4"/>
<dbReference type="InterPro" id="IPR045357">
    <property type="entry name" value="Aminopeptidase_N-like_N"/>
</dbReference>
<evidence type="ECO:0000259" key="13">
    <source>
        <dbReference type="Pfam" id="PF17900"/>
    </source>
</evidence>
<dbReference type="HOGENOM" id="CLU_014298_1_0_10"/>
<feature type="domain" description="Aminopeptidase N-like N-terminal" evidence="13">
    <location>
        <begin position="63"/>
        <end position="231"/>
    </location>
</feature>
<reference evidence="16 18" key="2">
    <citation type="submission" date="2016-10" db="EMBL/GenBank/DDBJ databases">
        <authorList>
            <person name="de Groot N.N."/>
        </authorList>
    </citation>
    <scope>NUCLEOTIDE SEQUENCE [LARGE SCALE GENOMIC DNA]</scope>
    <source>
        <strain evidence="16 18">DSM 25947</strain>
    </source>
</reference>
<dbReference type="Gene3D" id="1.10.390.10">
    <property type="entry name" value="Neutral Protease Domain 2"/>
    <property type="match status" value="1"/>
</dbReference>
<dbReference type="NCBIfam" id="TIGR04183">
    <property type="entry name" value="Por_Secre_tail"/>
    <property type="match status" value="1"/>
</dbReference>
<organism evidence="16 18">
    <name type="scientific">Draconibacterium orientale</name>
    <dbReference type="NCBI Taxonomy" id="1168034"/>
    <lineage>
        <taxon>Bacteria</taxon>
        <taxon>Pseudomonadati</taxon>
        <taxon>Bacteroidota</taxon>
        <taxon>Bacteroidia</taxon>
        <taxon>Marinilabiliales</taxon>
        <taxon>Prolixibacteraceae</taxon>
        <taxon>Draconibacterium</taxon>
    </lineage>
</organism>
<evidence type="ECO:0000259" key="14">
    <source>
        <dbReference type="Pfam" id="PF18962"/>
    </source>
</evidence>
<dbReference type="EC" id="3.4.11.2" evidence="4"/>
<keyword evidence="8" id="KW-0479">Metal-binding</keyword>
<dbReference type="OrthoDB" id="100605at2"/>
<evidence type="ECO:0000256" key="10">
    <source>
        <dbReference type="ARBA" id="ARBA00022833"/>
    </source>
</evidence>
<comment type="cofactor">
    <cofactor evidence="2">
        <name>Zn(2+)</name>
        <dbReference type="ChEBI" id="CHEBI:29105"/>
    </cofactor>
</comment>
<evidence type="ECO:0000313" key="15">
    <source>
        <dbReference type="EMBL" id="AHW59459.1"/>
    </source>
</evidence>
<evidence type="ECO:0000256" key="8">
    <source>
        <dbReference type="ARBA" id="ARBA00022723"/>
    </source>
</evidence>
<dbReference type="GO" id="GO:0042277">
    <property type="term" value="F:peptide binding"/>
    <property type="evidence" value="ECO:0007669"/>
    <property type="project" value="TreeGrafter"/>
</dbReference>
<dbReference type="Proteomes" id="UP000023772">
    <property type="component" value="Chromosome"/>
</dbReference>
<dbReference type="KEGG" id="dori:FH5T_07250"/>
<dbReference type="InterPro" id="IPR042097">
    <property type="entry name" value="Aminopeptidase_N-like_N_sf"/>
</dbReference>
<dbReference type="InterPro" id="IPR050344">
    <property type="entry name" value="Peptidase_M1_aminopeptidases"/>
</dbReference>
<feature type="domain" description="Peptidase M1 membrane alanine aminopeptidase" evidence="12">
    <location>
        <begin position="322"/>
        <end position="465"/>
    </location>
</feature>
<name>X5DEJ4_9BACT</name>
<evidence type="ECO:0000256" key="1">
    <source>
        <dbReference type="ARBA" id="ARBA00000098"/>
    </source>
</evidence>
<evidence type="ECO:0000256" key="6">
    <source>
        <dbReference type="ARBA" id="ARBA00022438"/>
    </source>
</evidence>
<sequence>MIRCANILLFLFFGLNAIAQENKLFISDKIALEESRSFRLKSSFIESQNYYLTDFVYQRMVWQVDPAVRYISGKVSTHFKSKTALLNTIEFDLSDSLTVDSVFVGDHSAPFTHQNNKVEIDLPEPLLLNQLDSASIYYHGIPPKSGLGSFETSSHGTEFTPVLWTLSQPYGAREWWPCKQSLADKIDSIDVIVTTPEKYKTASNGILVSEQLNNTTRTMHWKHRFAIATYLVAIAVTDYERYSDYLETENGDSIEILNYVYPEDLEDAKGKTPVTAEIIQLYQNLVGDYPFAAEKYGHAQFGWGGGMEHQTMSFMGNFGYGLIAHELAHQWFGNYITLGSWQDIWLNEGFATYLTGLSYENIETDWWPVWKQVYSDQVKEEPDGSVYVNDTTSVARIFSSRLSYAKGGYLLHMLRWVIGDDAFFQGLKNYFTDPAVANGFARSEYVINHFEQVANTSLTEFFNDWLYGEGYPIYTASFKPGDEEKTLITLSQSTTHESVDFFEMPVPVRLYNAGRTDSLDVRLNHTSNQQQFLVNSGFHVAEAVIDPDLWLISATQEIVGVPAELKTQTIAIFPNPATTEISLRIPSSKEITGIRIFEMNGAEVKHFSVQPDKINISDLAPGIYLVKAELAGGTFQGRFIKH</sequence>
<dbReference type="Pfam" id="PF18962">
    <property type="entry name" value="Por_Secre_tail"/>
    <property type="match status" value="1"/>
</dbReference>
<dbReference type="Gene3D" id="2.60.40.1730">
    <property type="entry name" value="tricorn interacting facor f3 domain"/>
    <property type="match status" value="1"/>
</dbReference>
<dbReference type="GO" id="GO:0005737">
    <property type="term" value="C:cytoplasm"/>
    <property type="evidence" value="ECO:0007669"/>
    <property type="project" value="TreeGrafter"/>
</dbReference>
<comment type="catalytic activity">
    <reaction evidence="1">
        <text>Release of an N-terminal amino acid, Xaa-|-Yaa- from a peptide, amide or arylamide. Xaa is preferably Ala, but may be most amino acids including Pro (slow action). When a terminal hydrophobic residue is followed by a prolyl residue, the two may be released as an intact Xaa-Pro dipeptide.</text>
        <dbReference type="EC" id="3.4.11.2"/>
    </reaction>
</comment>
<dbReference type="GO" id="GO:0006508">
    <property type="term" value="P:proteolysis"/>
    <property type="evidence" value="ECO:0007669"/>
    <property type="project" value="UniProtKB-KW"/>
</dbReference>
<dbReference type="PRINTS" id="PR00756">
    <property type="entry name" value="ALADIPTASE"/>
</dbReference>
<keyword evidence="10" id="KW-0862">Zinc</keyword>
<dbReference type="Pfam" id="PF17900">
    <property type="entry name" value="Peptidase_M1_N"/>
    <property type="match status" value="1"/>
</dbReference>
<dbReference type="GO" id="GO:0008270">
    <property type="term" value="F:zinc ion binding"/>
    <property type="evidence" value="ECO:0007669"/>
    <property type="project" value="InterPro"/>
</dbReference>
<dbReference type="RefSeq" id="WP_038557089.1">
    <property type="nucleotide sequence ID" value="NZ_FOHT01000003.1"/>
</dbReference>
<feature type="domain" description="Secretion system C-terminal sorting" evidence="14">
    <location>
        <begin position="572"/>
        <end position="634"/>
    </location>
</feature>
<dbReference type="Proteomes" id="UP000181981">
    <property type="component" value="Unassembled WGS sequence"/>
</dbReference>
<dbReference type="CDD" id="cd09603">
    <property type="entry name" value="M1_APN_like"/>
    <property type="match status" value="1"/>
</dbReference>
<dbReference type="GO" id="GO:0070006">
    <property type="term" value="F:metalloaminopeptidase activity"/>
    <property type="evidence" value="ECO:0007669"/>
    <property type="project" value="TreeGrafter"/>
</dbReference>
<evidence type="ECO:0000256" key="9">
    <source>
        <dbReference type="ARBA" id="ARBA00022801"/>
    </source>
</evidence>
<dbReference type="STRING" id="1168034.FH5T_07250"/>
<dbReference type="InterPro" id="IPR027268">
    <property type="entry name" value="Peptidase_M4/M1_CTD_sf"/>
</dbReference>
<dbReference type="SUPFAM" id="SSF63737">
    <property type="entry name" value="Leukotriene A4 hydrolase N-terminal domain"/>
    <property type="match status" value="1"/>
</dbReference>
<gene>
    <name evidence="15" type="ORF">FH5T_07250</name>
    <name evidence="16" type="ORF">SAMN05444285_1032</name>
</gene>
<dbReference type="Pfam" id="PF01433">
    <property type="entry name" value="Peptidase_M1"/>
    <property type="match status" value="1"/>
</dbReference>
<dbReference type="SUPFAM" id="SSF55486">
    <property type="entry name" value="Metalloproteases ('zincins'), catalytic domain"/>
    <property type="match status" value="1"/>
</dbReference>
<evidence type="ECO:0000259" key="12">
    <source>
        <dbReference type="Pfam" id="PF01433"/>
    </source>
</evidence>
<reference evidence="15 17" key="1">
    <citation type="submission" date="2014-03" db="EMBL/GenBank/DDBJ databases">
        <title>Complete genome sequence of a deeply braunched marine Bacteroidia bacterium Draconibacterium orientale type strain FH5T.</title>
        <authorList>
            <person name="Li X."/>
            <person name="Wang X."/>
            <person name="Xie Z."/>
            <person name="Du Z."/>
            <person name="Chen G."/>
        </authorList>
    </citation>
    <scope>NUCLEOTIDE SEQUENCE [LARGE SCALE GENOMIC DNA]</scope>
    <source>
        <strain evidence="15 17">FH5</strain>
    </source>
</reference>
<dbReference type="GO" id="GO:0005615">
    <property type="term" value="C:extracellular space"/>
    <property type="evidence" value="ECO:0007669"/>
    <property type="project" value="TreeGrafter"/>
</dbReference>
<accession>X5DEJ4</accession>
<dbReference type="GO" id="GO:0016020">
    <property type="term" value="C:membrane"/>
    <property type="evidence" value="ECO:0007669"/>
    <property type="project" value="TreeGrafter"/>
</dbReference>
<proteinExistence type="inferred from homology"/>
<evidence type="ECO:0000256" key="5">
    <source>
        <dbReference type="ARBA" id="ARBA00015611"/>
    </source>
</evidence>
<dbReference type="GO" id="GO:0016285">
    <property type="term" value="F:alanyl aminopeptidase activity"/>
    <property type="evidence" value="ECO:0007669"/>
    <property type="project" value="UniProtKB-EC"/>
</dbReference>
<evidence type="ECO:0000256" key="4">
    <source>
        <dbReference type="ARBA" id="ARBA00012564"/>
    </source>
</evidence>
<evidence type="ECO:0000256" key="3">
    <source>
        <dbReference type="ARBA" id="ARBA00010136"/>
    </source>
</evidence>
<keyword evidence="17" id="KW-1185">Reference proteome</keyword>
<evidence type="ECO:0000256" key="7">
    <source>
        <dbReference type="ARBA" id="ARBA00022670"/>
    </source>
</evidence>
<dbReference type="InterPro" id="IPR014782">
    <property type="entry name" value="Peptidase_M1_dom"/>
</dbReference>
<dbReference type="EMBL" id="FOHT01000003">
    <property type="protein sequence ID" value="SES87623.1"/>
    <property type="molecule type" value="Genomic_DNA"/>
</dbReference>
<dbReference type="GO" id="GO:0043171">
    <property type="term" value="P:peptide catabolic process"/>
    <property type="evidence" value="ECO:0007669"/>
    <property type="project" value="TreeGrafter"/>
</dbReference>
<dbReference type="InterPro" id="IPR026444">
    <property type="entry name" value="Secre_tail"/>
</dbReference>
<evidence type="ECO:0000313" key="18">
    <source>
        <dbReference type="Proteomes" id="UP000181981"/>
    </source>
</evidence>
<keyword evidence="11" id="KW-0482">Metalloprotease</keyword>
<evidence type="ECO:0000313" key="16">
    <source>
        <dbReference type="EMBL" id="SES87623.1"/>
    </source>
</evidence>
<comment type="similarity">
    <text evidence="3">Belongs to the peptidase M1 family.</text>
</comment>
<evidence type="ECO:0000313" key="17">
    <source>
        <dbReference type="Proteomes" id="UP000023772"/>
    </source>
</evidence>
<dbReference type="EMBL" id="CP007451">
    <property type="protein sequence ID" value="AHW59459.1"/>
    <property type="molecule type" value="Genomic_DNA"/>
</dbReference>
<keyword evidence="9" id="KW-0378">Hydrolase</keyword>
<dbReference type="InterPro" id="IPR001930">
    <property type="entry name" value="Peptidase_M1"/>
</dbReference>
<dbReference type="PANTHER" id="PTHR11533">
    <property type="entry name" value="PROTEASE M1 ZINC METALLOPROTEASE"/>
    <property type="match status" value="1"/>
</dbReference>
<evidence type="ECO:0000256" key="11">
    <source>
        <dbReference type="ARBA" id="ARBA00023049"/>
    </source>
</evidence>
<keyword evidence="7" id="KW-0645">Protease</keyword>
<dbReference type="eggNOG" id="COG0308">
    <property type="taxonomic scope" value="Bacteria"/>
</dbReference>